<gene>
    <name evidence="5" type="ORF">C1SCF055_LOCUS7252</name>
</gene>
<feature type="domain" description="CCHC-type" evidence="4">
    <location>
        <begin position="372"/>
        <end position="386"/>
    </location>
</feature>
<accession>A0A9P1BTT2</accession>
<keyword evidence="1" id="KW-0862">Zinc</keyword>
<organism evidence="5">
    <name type="scientific">Cladocopium goreaui</name>
    <dbReference type="NCBI Taxonomy" id="2562237"/>
    <lineage>
        <taxon>Eukaryota</taxon>
        <taxon>Sar</taxon>
        <taxon>Alveolata</taxon>
        <taxon>Dinophyceae</taxon>
        <taxon>Suessiales</taxon>
        <taxon>Symbiodiniaceae</taxon>
        <taxon>Cladocopium</taxon>
    </lineage>
</organism>
<evidence type="ECO:0000313" key="7">
    <source>
        <dbReference type="Proteomes" id="UP001152797"/>
    </source>
</evidence>
<dbReference type="InterPro" id="IPR001878">
    <property type="entry name" value="Znf_CCHC"/>
</dbReference>
<evidence type="ECO:0000256" key="1">
    <source>
        <dbReference type="PROSITE-ProRule" id="PRU00047"/>
    </source>
</evidence>
<reference evidence="5" key="1">
    <citation type="submission" date="2022-10" db="EMBL/GenBank/DDBJ databases">
        <authorList>
            <person name="Chen Y."/>
            <person name="Dougan E. K."/>
            <person name="Chan C."/>
            <person name="Rhodes N."/>
            <person name="Thang M."/>
        </authorList>
    </citation>
    <scope>NUCLEOTIDE SEQUENCE</scope>
</reference>
<protein>
    <recommendedName>
        <fullName evidence="4">CCHC-type domain-containing protein</fullName>
    </recommendedName>
</protein>
<name>A0A9P1BTT2_9DINO</name>
<evidence type="ECO:0000256" key="2">
    <source>
        <dbReference type="SAM" id="MobiDB-lite"/>
    </source>
</evidence>
<feature type="region of interest" description="Disordered" evidence="2">
    <location>
        <begin position="472"/>
        <end position="508"/>
    </location>
</feature>
<proteinExistence type="predicted"/>
<feature type="compositionally biased region" description="Basic and acidic residues" evidence="2">
    <location>
        <begin position="753"/>
        <end position="798"/>
    </location>
</feature>
<feature type="compositionally biased region" description="Polar residues" evidence="2">
    <location>
        <begin position="338"/>
        <end position="353"/>
    </location>
</feature>
<feature type="region of interest" description="Disordered" evidence="2">
    <location>
        <begin position="335"/>
        <end position="367"/>
    </location>
</feature>
<comment type="caution">
    <text evidence="5">The sequence shown here is derived from an EMBL/GenBank/DDBJ whole genome shotgun (WGS) entry which is preliminary data.</text>
</comment>
<sequence length="1001" mass="112504">ATGLPRERGLHPGLAAEILHHQGKVATWSSSTTPLLSSLVTLAITVDIFLYVVFLGENIKMNEAPTGSGAIPLQEYRRDIPPGWRPGDATYTLRAYFDRLRLWCRICNLPDEAIGPTIAGRLYGRAHRVAMSLRVPRPDGTWDTGDAALVRLEVDEVRWPLDNKIKILPLEAWLTRGRLTLQEYSVEFDARFDEAADRAGLQMNEVAKFFPFFKNSGLSGKQIDDIKLQVGGDYTRFADARSLALRLGCNKAEDADQSYWANDDEHYEDDENYEHWSEERNIYYDEDDEGWWSSYDTYYEDGEWVQDVECDANDYFQNYMDGDYWRWAEYYGEPTPDPQASSAADESPSNGEQANEEFYGGKGKGKSKNDGCFVCGSKWHRAADCPMKGSNKGASKGHGDKGKGNFGWRWRPFRSKGKGKGKGKYIQELSVVIRSNRARAALRRRAELSTFCLNIGDGNPDAFTTLTSTTRPQEYNISTPPDEEVRMTRSTSSTDPAEGPQPPAVKQADKKHLGAFNFAFNFYEAADYFAVRGEKRRGLIIDPGAASGLIGCDTLKDIIEHCIQPYGKHHDIVIDKNVTSPVSGISGGSDRTLGQVTLPLTTGGCPISFTGEVIGGEGSMCPALVGNPSLRKMNSTIFTNYFANGDGLLVLDSRSEDDTKLKMLRILLTDSGHYILPTDHNSTARVSNETQQEVAVFWNKVADQSRQKWNDVKPRILHIFSTSVLPTAASDAEGDRGESQHPPEVQHSAQVHDAAECQHDQLPHGDQGGDKVEKNDVSTKTVKFTDEPKGDGKEHGEAHGTASILPAREAPELGSAPHDIMHDDISKNSNKLCGFTDDSTEVSDKSDCQFHNEEDFPPYQGDLLPDGPNHARLKKKYQAMPEEFYTRSGLAMRATNAAWTAECDRSEIVTLPHEPKAHDMYRYPITGDSPQGAFELFKTESYIHIYIYTYIHIYIYTYIHIYIYTYIHIYIYTYIHTYLQIYIYTYIPIYIYTCIHIYIDR</sequence>
<evidence type="ECO:0000256" key="3">
    <source>
        <dbReference type="SAM" id="Phobius"/>
    </source>
</evidence>
<feature type="region of interest" description="Disordered" evidence="2">
    <location>
        <begin position="388"/>
        <end position="421"/>
    </location>
</feature>
<keyword evidence="7" id="KW-1185">Reference proteome</keyword>
<dbReference type="AlphaFoldDB" id="A0A9P1BTT2"/>
<dbReference type="EMBL" id="CAMXCT010000472">
    <property type="protein sequence ID" value="CAI3979290.1"/>
    <property type="molecule type" value="Genomic_DNA"/>
</dbReference>
<evidence type="ECO:0000313" key="5">
    <source>
        <dbReference type="EMBL" id="CAI3979290.1"/>
    </source>
</evidence>
<feature type="non-terminal residue" evidence="5">
    <location>
        <position position="1001"/>
    </location>
</feature>
<reference evidence="6" key="2">
    <citation type="submission" date="2024-04" db="EMBL/GenBank/DDBJ databases">
        <authorList>
            <person name="Chen Y."/>
            <person name="Shah S."/>
            <person name="Dougan E. K."/>
            <person name="Thang M."/>
            <person name="Chan C."/>
        </authorList>
    </citation>
    <scope>NUCLEOTIDE SEQUENCE [LARGE SCALE GENOMIC DNA]</scope>
</reference>
<keyword evidence="1" id="KW-0863">Zinc-finger</keyword>
<keyword evidence="3" id="KW-1133">Transmembrane helix</keyword>
<feature type="transmembrane region" description="Helical" evidence="3">
    <location>
        <begin position="953"/>
        <end position="975"/>
    </location>
</feature>
<dbReference type="Proteomes" id="UP001152797">
    <property type="component" value="Unassembled WGS sequence"/>
</dbReference>
<keyword evidence="3" id="KW-0472">Membrane</keyword>
<feature type="transmembrane region" description="Helical" evidence="3">
    <location>
        <begin position="981"/>
        <end position="999"/>
    </location>
</feature>
<dbReference type="EMBL" id="CAMXCT020000472">
    <property type="protein sequence ID" value="CAL1132665.1"/>
    <property type="molecule type" value="Genomic_DNA"/>
</dbReference>
<dbReference type="GO" id="GO:0008270">
    <property type="term" value="F:zinc ion binding"/>
    <property type="evidence" value="ECO:0007669"/>
    <property type="project" value="UniProtKB-KW"/>
</dbReference>
<dbReference type="GO" id="GO:0003676">
    <property type="term" value="F:nucleic acid binding"/>
    <property type="evidence" value="ECO:0007669"/>
    <property type="project" value="InterPro"/>
</dbReference>
<evidence type="ECO:0000259" key="4">
    <source>
        <dbReference type="PROSITE" id="PS50158"/>
    </source>
</evidence>
<dbReference type="PROSITE" id="PS50158">
    <property type="entry name" value="ZF_CCHC"/>
    <property type="match status" value="1"/>
</dbReference>
<keyword evidence="1" id="KW-0479">Metal-binding</keyword>
<dbReference type="EMBL" id="CAMXCT030000472">
    <property type="protein sequence ID" value="CAL4766602.1"/>
    <property type="molecule type" value="Genomic_DNA"/>
</dbReference>
<keyword evidence="3" id="KW-0812">Transmembrane</keyword>
<evidence type="ECO:0000313" key="6">
    <source>
        <dbReference type="EMBL" id="CAL1132665.1"/>
    </source>
</evidence>
<feature type="region of interest" description="Disordered" evidence="2">
    <location>
        <begin position="728"/>
        <end position="802"/>
    </location>
</feature>
<feature type="compositionally biased region" description="Basic residues" evidence="2">
    <location>
        <begin position="411"/>
        <end position="421"/>
    </location>
</feature>